<keyword evidence="1 10" id="KW-0963">Cytoplasm</keyword>
<dbReference type="UniPathway" id="UPA00087">
    <property type="reaction ID" value="UER00172"/>
</dbReference>
<comment type="cofactor">
    <cofactor evidence="10">
        <name>Mg(2+)</name>
        <dbReference type="ChEBI" id="CHEBI:18420"/>
    </cofactor>
    <text evidence="10">Binds 2 Mg(2+) ions per subunit.</text>
</comment>
<keyword evidence="7 10" id="KW-0067">ATP-binding</keyword>
<accession>A0A497EWQ8</accession>
<evidence type="ECO:0000259" key="11">
    <source>
        <dbReference type="Pfam" id="PF00156"/>
    </source>
</evidence>
<dbReference type="InterPro" id="IPR037514">
    <property type="entry name" value="Rib-P_diPkinase_arc"/>
</dbReference>
<dbReference type="CDD" id="cd06223">
    <property type="entry name" value="PRTases_typeI"/>
    <property type="match status" value="1"/>
</dbReference>
<evidence type="ECO:0000256" key="8">
    <source>
        <dbReference type="ARBA" id="ARBA00022842"/>
    </source>
</evidence>
<dbReference type="InterPro" id="IPR005946">
    <property type="entry name" value="Rib-P_diPkinase"/>
</dbReference>
<dbReference type="GO" id="GO:0002189">
    <property type="term" value="C:ribose phosphate diphosphokinase complex"/>
    <property type="evidence" value="ECO:0007669"/>
    <property type="project" value="TreeGrafter"/>
</dbReference>
<dbReference type="PANTHER" id="PTHR10210:SF32">
    <property type="entry name" value="RIBOSE-PHOSPHATE PYROPHOSPHOKINASE 2"/>
    <property type="match status" value="1"/>
</dbReference>
<evidence type="ECO:0000256" key="1">
    <source>
        <dbReference type="ARBA" id="ARBA00022490"/>
    </source>
</evidence>
<evidence type="ECO:0000259" key="12">
    <source>
        <dbReference type="Pfam" id="PF13793"/>
    </source>
</evidence>
<organism evidence="13 14">
    <name type="scientific">Thermoproteota archaeon</name>
    <dbReference type="NCBI Taxonomy" id="2056631"/>
    <lineage>
        <taxon>Archaea</taxon>
        <taxon>Thermoproteota</taxon>
    </lineage>
</organism>
<keyword evidence="8 10" id="KW-0460">Magnesium</keyword>
<keyword evidence="5 10" id="KW-0547">Nucleotide-binding</keyword>
<feature type="active site" evidence="10">
    <location>
        <position position="189"/>
    </location>
</feature>
<comment type="caution">
    <text evidence="13">The sequence shown here is derived from an EMBL/GenBank/DDBJ whole genome shotgun (WGS) entry which is preliminary data.</text>
</comment>
<feature type="binding site" evidence="10">
    <location>
        <begin position="220"/>
        <end position="224"/>
    </location>
    <ligand>
        <name>D-ribose 5-phosphate</name>
        <dbReference type="ChEBI" id="CHEBI:78346"/>
    </ligand>
</feature>
<keyword evidence="3 10" id="KW-0479">Metal-binding</keyword>
<gene>
    <name evidence="10" type="primary">prs</name>
    <name evidence="13" type="ORF">DRJ20_01405</name>
</gene>
<dbReference type="PANTHER" id="PTHR10210">
    <property type="entry name" value="RIBOSE-PHOSPHATE DIPHOSPHOKINASE FAMILY MEMBER"/>
    <property type="match status" value="1"/>
</dbReference>
<evidence type="ECO:0000256" key="2">
    <source>
        <dbReference type="ARBA" id="ARBA00022679"/>
    </source>
</evidence>
<protein>
    <recommendedName>
        <fullName evidence="10">Ribose-phosphate pyrophosphokinase</fullName>
        <shortName evidence="10">RPPK</shortName>
        <ecNumber evidence="10">2.7.6.1</ecNumber>
    </recommendedName>
    <alternativeName>
        <fullName evidence="10">5-phospho-D-ribosyl alpha-1-diphosphate synthase</fullName>
    </alternativeName>
    <alternativeName>
        <fullName evidence="10">Phosphoribosyl diphosphate synthase</fullName>
    </alternativeName>
    <alternativeName>
        <fullName evidence="10">Phosphoribosyl pyrophosphate synthase</fullName>
        <shortName evidence="10">P-Rib-PP synthase</shortName>
        <shortName evidence="10">PRPP synthase</shortName>
        <shortName evidence="10">PRPPase</shortName>
    </alternativeName>
</protein>
<comment type="function">
    <text evidence="10">Involved in the biosynthesis of the central metabolite phospho-alpha-D-ribosyl-1-pyrophosphate (PRPP) via the transfer of pyrophosphoryl group from ATP to 1-hydroxyl of ribose-5-phosphate (Rib-5-P).</text>
</comment>
<keyword evidence="4 10" id="KW-0545">Nucleotide biosynthesis</keyword>
<evidence type="ECO:0000256" key="3">
    <source>
        <dbReference type="ARBA" id="ARBA00022723"/>
    </source>
</evidence>
<sequence>MLVVAGPASPALGRRVAELLEADLASVEWKLFPDGESYIRLPRDLKGERVVIVQSTPPPQDKRLMELFFLVDLVKDLGASEVIAVVPYLAYMRQDKRFMSGEAVSIKVVAKLLESVGVDAVVLVDSHSKIVCEHFNVDVIEVSAMPLIGEYFAEMKLPNPFVLAPDAKAFSMIKVVAEKLGAPCDYLKKVRDRVTGEVKTFFKEVDVEGREVIIVDDIISTGGTIANAARIALDLGASCVYASCTHALLVGGALDKLRKAGVSEVVGTDTIESDFSKVSVAPTIVQALKRNL</sequence>
<dbReference type="SUPFAM" id="SSF53271">
    <property type="entry name" value="PRTase-like"/>
    <property type="match status" value="2"/>
</dbReference>
<dbReference type="NCBIfam" id="TIGR01251">
    <property type="entry name" value="ribP_PPkin"/>
    <property type="match status" value="1"/>
</dbReference>
<proteinExistence type="inferred from homology"/>
<dbReference type="InterPro" id="IPR029057">
    <property type="entry name" value="PRTase-like"/>
</dbReference>
<evidence type="ECO:0000313" key="14">
    <source>
        <dbReference type="Proteomes" id="UP000268446"/>
    </source>
</evidence>
<dbReference type="Pfam" id="PF13793">
    <property type="entry name" value="Pribosyltran_N"/>
    <property type="match status" value="1"/>
</dbReference>
<feature type="domain" description="Ribose-phosphate pyrophosphokinase N-terminal" evidence="12">
    <location>
        <begin position="1"/>
        <end position="117"/>
    </location>
</feature>
<evidence type="ECO:0000256" key="4">
    <source>
        <dbReference type="ARBA" id="ARBA00022727"/>
    </source>
</evidence>
<feature type="domain" description="Phosphoribosyltransferase" evidence="11">
    <location>
        <begin position="147"/>
        <end position="246"/>
    </location>
</feature>
<dbReference type="InterPro" id="IPR000836">
    <property type="entry name" value="PRTase_dom"/>
</dbReference>
<comment type="subcellular location">
    <subcellularLocation>
        <location evidence="10">Cytoplasm</location>
    </subcellularLocation>
</comment>
<evidence type="ECO:0000256" key="10">
    <source>
        <dbReference type="HAMAP-Rule" id="MF_00583"/>
    </source>
</evidence>
<dbReference type="GO" id="GO:0006015">
    <property type="term" value="P:5-phosphoribose 1-diphosphate biosynthetic process"/>
    <property type="evidence" value="ECO:0007669"/>
    <property type="project" value="UniProtKB-UniRule"/>
</dbReference>
<dbReference type="GO" id="GO:0006164">
    <property type="term" value="P:purine nucleotide biosynthetic process"/>
    <property type="evidence" value="ECO:0007669"/>
    <property type="project" value="TreeGrafter"/>
</dbReference>
<dbReference type="EC" id="2.7.6.1" evidence="10"/>
<evidence type="ECO:0000256" key="5">
    <source>
        <dbReference type="ARBA" id="ARBA00022741"/>
    </source>
</evidence>
<dbReference type="FunFam" id="3.40.50.2020:FF:000007">
    <property type="entry name" value="Ribose-phosphate pyrophosphokinase"/>
    <property type="match status" value="1"/>
</dbReference>
<comment type="similarity">
    <text evidence="10">Belongs to the ribose-phosphate pyrophosphokinase family. Class III (archaeal) subfamily.</text>
</comment>
<dbReference type="GO" id="GO:0016301">
    <property type="term" value="F:kinase activity"/>
    <property type="evidence" value="ECO:0007669"/>
    <property type="project" value="UniProtKB-KW"/>
</dbReference>
<feature type="binding site" evidence="10">
    <location>
        <position position="166"/>
    </location>
    <ligand>
        <name>Mg(2+)</name>
        <dbReference type="ChEBI" id="CHEBI:18420"/>
        <label>2</label>
    </ligand>
</feature>
<name>A0A497EWQ8_9CREN</name>
<evidence type="ECO:0000256" key="6">
    <source>
        <dbReference type="ARBA" id="ARBA00022777"/>
    </source>
</evidence>
<dbReference type="GO" id="GO:0005737">
    <property type="term" value="C:cytoplasm"/>
    <property type="evidence" value="ECO:0007669"/>
    <property type="project" value="UniProtKB-SubCell"/>
</dbReference>
<evidence type="ECO:0000256" key="7">
    <source>
        <dbReference type="ARBA" id="ARBA00022840"/>
    </source>
</evidence>
<dbReference type="Gene3D" id="3.40.50.2020">
    <property type="match status" value="2"/>
</dbReference>
<comment type="pathway">
    <text evidence="10">Metabolic intermediate biosynthesis; 5-phospho-alpha-D-ribose 1-diphosphate biosynthesis; 5-phospho-alpha-D-ribose 1-diphosphate from D-ribose 5-phosphate (route I): step 1/1.</text>
</comment>
<dbReference type="NCBIfam" id="NF002095">
    <property type="entry name" value="PRK00934.1"/>
    <property type="match status" value="1"/>
</dbReference>
<feature type="binding site" evidence="10">
    <location>
        <begin position="93"/>
        <end position="94"/>
    </location>
    <ligand>
        <name>ATP</name>
        <dbReference type="ChEBI" id="CHEBI:30616"/>
    </ligand>
</feature>
<feature type="binding site" evidence="10">
    <location>
        <position position="216"/>
    </location>
    <ligand>
        <name>D-ribose 5-phosphate</name>
        <dbReference type="ChEBI" id="CHEBI:78346"/>
    </ligand>
</feature>
<feature type="binding site" evidence="10">
    <location>
        <position position="191"/>
    </location>
    <ligand>
        <name>D-ribose 5-phosphate</name>
        <dbReference type="ChEBI" id="CHEBI:78346"/>
    </ligand>
</feature>
<dbReference type="GO" id="GO:0005524">
    <property type="term" value="F:ATP binding"/>
    <property type="evidence" value="ECO:0007669"/>
    <property type="project" value="UniProtKB-KW"/>
</dbReference>
<dbReference type="GO" id="GO:0004749">
    <property type="term" value="F:ribose phosphate diphosphokinase activity"/>
    <property type="evidence" value="ECO:0007669"/>
    <property type="project" value="UniProtKB-UniRule"/>
</dbReference>
<dbReference type="EMBL" id="QMQZ01000029">
    <property type="protein sequence ID" value="RLE51813.1"/>
    <property type="molecule type" value="Genomic_DNA"/>
</dbReference>
<reference evidence="13 14" key="1">
    <citation type="submission" date="2018-06" db="EMBL/GenBank/DDBJ databases">
        <title>Extensive metabolic versatility and redundancy in microbially diverse, dynamic hydrothermal sediments.</title>
        <authorList>
            <person name="Dombrowski N."/>
            <person name="Teske A."/>
            <person name="Baker B.J."/>
        </authorList>
    </citation>
    <scope>NUCLEOTIDE SEQUENCE [LARGE SCALE GENOMIC DNA]</scope>
    <source>
        <strain evidence="13">B29_G17</strain>
    </source>
</reference>
<keyword evidence="2 10" id="KW-0808">Transferase</keyword>
<dbReference type="InterPro" id="IPR029099">
    <property type="entry name" value="Pribosyltran_N"/>
</dbReference>
<dbReference type="Pfam" id="PF00156">
    <property type="entry name" value="Pribosyltran"/>
    <property type="match status" value="1"/>
</dbReference>
<feature type="binding site" evidence="10">
    <location>
        <position position="127"/>
    </location>
    <ligand>
        <name>Mg(2+)</name>
        <dbReference type="ChEBI" id="CHEBI:18420"/>
        <label>1</label>
    </ligand>
</feature>
<evidence type="ECO:0000256" key="9">
    <source>
        <dbReference type="ARBA" id="ARBA00049535"/>
    </source>
</evidence>
<dbReference type="GO" id="GO:0000287">
    <property type="term" value="F:magnesium ion binding"/>
    <property type="evidence" value="ECO:0007669"/>
    <property type="project" value="UniProtKB-UniRule"/>
</dbReference>
<keyword evidence="6 10" id="KW-0418">Kinase</keyword>
<dbReference type="HAMAP" id="MF_00583_A">
    <property type="entry name" value="RibP_PPkinase_A"/>
    <property type="match status" value="1"/>
</dbReference>
<comment type="catalytic activity">
    <reaction evidence="9 10">
        <text>D-ribose 5-phosphate + ATP = 5-phospho-alpha-D-ribose 1-diphosphate + AMP + H(+)</text>
        <dbReference type="Rhea" id="RHEA:15609"/>
        <dbReference type="ChEBI" id="CHEBI:15378"/>
        <dbReference type="ChEBI" id="CHEBI:30616"/>
        <dbReference type="ChEBI" id="CHEBI:58017"/>
        <dbReference type="ChEBI" id="CHEBI:78346"/>
        <dbReference type="ChEBI" id="CHEBI:456215"/>
        <dbReference type="EC" id="2.7.6.1"/>
    </reaction>
</comment>
<feature type="binding site" evidence="10">
    <location>
        <begin position="34"/>
        <end position="36"/>
    </location>
    <ligand>
        <name>ATP</name>
        <dbReference type="ChEBI" id="CHEBI:30616"/>
    </ligand>
</feature>
<evidence type="ECO:0000313" key="13">
    <source>
        <dbReference type="EMBL" id="RLE51813.1"/>
    </source>
</evidence>
<dbReference type="Proteomes" id="UP000268446">
    <property type="component" value="Unassembled WGS sequence"/>
</dbReference>
<dbReference type="AlphaFoldDB" id="A0A497EWQ8"/>
<dbReference type="SMART" id="SM01400">
    <property type="entry name" value="Pribosyltran_N"/>
    <property type="match status" value="1"/>
</dbReference>